<reference evidence="2 3" key="1">
    <citation type="journal article" date="2021" name="Elife">
        <title>Chloroplast acquisition without the gene transfer in kleptoplastic sea slugs, Plakobranchus ocellatus.</title>
        <authorList>
            <person name="Maeda T."/>
            <person name="Takahashi S."/>
            <person name="Yoshida T."/>
            <person name="Shimamura S."/>
            <person name="Takaki Y."/>
            <person name="Nagai Y."/>
            <person name="Toyoda A."/>
            <person name="Suzuki Y."/>
            <person name="Arimoto A."/>
            <person name="Ishii H."/>
            <person name="Satoh N."/>
            <person name="Nishiyama T."/>
            <person name="Hasebe M."/>
            <person name="Maruyama T."/>
            <person name="Minagawa J."/>
            <person name="Obokata J."/>
            <person name="Shigenobu S."/>
        </authorList>
    </citation>
    <scope>NUCLEOTIDE SEQUENCE [LARGE SCALE GENOMIC DNA]</scope>
</reference>
<dbReference type="EMBL" id="BMAT01010618">
    <property type="protein sequence ID" value="GFR57382.1"/>
    <property type="molecule type" value="Genomic_DNA"/>
</dbReference>
<gene>
    <name evidence="2" type="ORF">ElyMa_005336400</name>
</gene>
<name>A0AAV4E7Y6_9GAST</name>
<proteinExistence type="predicted"/>
<protein>
    <submittedName>
        <fullName evidence="2">Uncharacterized protein</fullName>
    </submittedName>
</protein>
<sequence>MVALEGLDAKTHSLKYRDTEGTPLYTHRHSLFREDSTVIKQEKKTTSATVQPNVTRTIQDERPETDLLTATLCTCAVHLGQQRQQLRADVRINARLTCQGRLSSEATQNKKNDHYIQHSSAQQAGIHRKALVKAKNDAV</sequence>
<dbReference type="AlphaFoldDB" id="A0AAV4E7Y6"/>
<evidence type="ECO:0000256" key="1">
    <source>
        <dbReference type="SAM" id="MobiDB-lite"/>
    </source>
</evidence>
<feature type="region of interest" description="Disordered" evidence="1">
    <location>
        <begin position="105"/>
        <end position="126"/>
    </location>
</feature>
<keyword evidence="3" id="KW-1185">Reference proteome</keyword>
<evidence type="ECO:0000313" key="3">
    <source>
        <dbReference type="Proteomes" id="UP000762676"/>
    </source>
</evidence>
<accession>A0AAV4E7Y6</accession>
<comment type="caution">
    <text evidence="2">The sequence shown here is derived from an EMBL/GenBank/DDBJ whole genome shotgun (WGS) entry which is preliminary data.</text>
</comment>
<organism evidence="2 3">
    <name type="scientific">Elysia marginata</name>
    <dbReference type="NCBI Taxonomy" id="1093978"/>
    <lineage>
        <taxon>Eukaryota</taxon>
        <taxon>Metazoa</taxon>
        <taxon>Spiralia</taxon>
        <taxon>Lophotrochozoa</taxon>
        <taxon>Mollusca</taxon>
        <taxon>Gastropoda</taxon>
        <taxon>Heterobranchia</taxon>
        <taxon>Euthyneura</taxon>
        <taxon>Panpulmonata</taxon>
        <taxon>Sacoglossa</taxon>
        <taxon>Placobranchoidea</taxon>
        <taxon>Plakobranchidae</taxon>
        <taxon>Elysia</taxon>
    </lineage>
</organism>
<dbReference type="Proteomes" id="UP000762676">
    <property type="component" value="Unassembled WGS sequence"/>
</dbReference>
<evidence type="ECO:0000313" key="2">
    <source>
        <dbReference type="EMBL" id="GFR57382.1"/>
    </source>
</evidence>